<evidence type="ECO:0000313" key="1">
    <source>
        <dbReference type="EMBL" id="KAG1898278.1"/>
    </source>
</evidence>
<name>A0AAD4E4Q6_9AGAM</name>
<comment type="caution">
    <text evidence="1">The sequence shown here is derived from an EMBL/GenBank/DDBJ whole genome shotgun (WGS) entry which is preliminary data.</text>
</comment>
<keyword evidence="2" id="KW-1185">Reference proteome</keyword>
<dbReference type="Gene3D" id="2.80.10.50">
    <property type="match status" value="1"/>
</dbReference>
<reference evidence="1" key="1">
    <citation type="journal article" date="2020" name="New Phytol.">
        <title>Comparative genomics reveals dynamic genome evolution in host specialist ectomycorrhizal fungi.</title>
        <authorList>
            <person name="Lofgren L.A."/>
            <person name="Nguyen N.H."/>
            <person name="Vilgalys R."/>
            <person name="Ruytinx J."/>
            <person name="Liao H.L."/>
            <person name="Branco S."/>
            <person name="Kuo A."/>
            <person name="LaButti K."/>
            <person name="Lipzen A."/>
            <person name="Andreopoulos W."/>
            <person name="Pangilinan J."/>
            <person name="Riley R."/>
            <person name="Hundley H."/>
            <person name="Na H."/>
            <person name="Barry K."/>
            <person name="Grigoriev I.V."/>
            <person name="Stajich J.E."/>
            <person name="Kennedy P.G."/>
        </authorList>
    </citation>
    <scope>NUCLEOTIDE SEQUENCE</scope>
    <source>
        <strain evidence="1">FC203</strain>
    </source>
</reference>
<dbReference type="RefSeq" id="XP_041223854.1">
    <property type="nucleotide sequence ID" value="XM_041362169.1"/>
</dbReference>
<evidence type="ECO:0000313" key="2">
    <source>
        <dbReference type="Proteomes" id="UP001195769"/>
    </source>
</evidence>
<dbReference type="GeneID" id="64656467"/>
<dbReference type="Proteomes" id="UP001195769">
    <property type="component" value="Unassembled WGS sequence"/>
</dbReference>
<sequence>MRTLPKAKRVVASRPNSDWPIWNLLSSVSTNNPLSISIQQNLQSTMSDTPSGRFKIANVAYPYRYVSMSDNKQFVGQDDGNMIQVDVIDNVKGLVTLYDGSVGVYIGVDLQKNRVVAYDDPQVLQLSAAGNGSYLIHPQDQDKVWVLDNDVIGTAISVEPAPGSNKKYWTFEMLE</sequence>
<organism evidence="1 2">
    <name type="scientific">Suillus fuscotomentosus</name>
    <dbReference type="NCBI Taxonomy" id="1912939"/>
    <lineage>
        <taxon>Eukaryota</taxon>
        <taxon>Fungi</taxon>
        <taxon>Dikarya</taxon>
        <taxon>Basidiomycota</taxon>
        <taxon>Agaricomycotina</taxon>
        <taxon>Agaricomycetes</taxon>
        <taxon>Agaricomycetidae</taxon>
        <taxon>Boletales</taxon>
        <taxon>Suillineae</taxon>
        <taxon>Suillaceae</taxon>
        <taxon>Suillus</taxon>
    </lineage>
</organism>
<dbReference type="EMBL" id="JABBWK010000040">
    <property type="protein sequence ID" value="KAG1898278.1"/>
    <property type="molecule type" value="Genomic_DNA"/>
</dbReference>
<proteinExistence type="predicted"/>
<gene>
    <name evidence="1" type="ORF">F5891DRAFT_1044016</name>
</gene>
<dbReference type="AlphaFoldDB" id="A0AAD4E4Q6"/>
<protein>
    <submittedName>
        <fullName evidence="1">Uncharacterized protein</fullName>
    </submittedName>
</protein>
<accession>A0AAD4E4Q6</accession>